<reference evidence="1 2" key="1">
    <citation type="submission" date="2018-03" db="EMBL/GenBank/DDBJ databases">
        <title>Genomic Encyclopedia of Type Strains, Phase III (KMG-III): the genomes of soil and plant-associated and newly described type strains.</title>
        <authorList>
            <person name="Whitman W."/>
        </authorList>
    </citation>
    <scope>NUCLEOTIDE SEQUENCE [LARGE SCALE GENOMIC DNA]</scope>
    <source>
        <strain evidence="1 2">CGMCC 1.12484</strain>
    </source>
</reference>
<keyword evidence="2" id="KW-1185">Reference proteome</keyword>
<protein>
    <recommendedName>
        <fullName evidence="3">Tetratricopeptide repeat protein</fullName>
    </recommendedName>
</protein>
<comment type="caution">
    <text evidence="1">The sequence shown here is derived from an EMBL/GenBank/DDBJ whole genome shotgun (WGS) entry which is preliminary data.</text>
</comment>
<dbReference type="Gene3D" id="1.25.40.10">
    <property type="entry name" value="Tetratricopeptide repeat domain"/>
    <property type="match status" value="1"/>
</dbReference>
<accession>A0A2T0VBE5</accession>
<organism evidence="1 2">
    <name type="scientific">Glaciihabitans tibetensis</name>
    <dbReference type="NCBI Taxonomy" id="1266600"/>
    <lineage>
        <taxon>Bacteria</taxon>
        <taxon>Bacillati</taxon>
        <taxon>Actinomycetota</taxon>
        <taxon>Actinomycetes</taxon>
        <taxon>Micrococcales</taxon>
        <taxon>Microbacteriaceae</taxon>
        <taxon>Glaciihabitans</taxon>
    </lineage>
</organism>
<dbReference type="SUPFAM" id="SSF48452">
    <property type="entry name" value="TPR-like"/>
    <property type="match status" value="1"/>
</dbReference>
<evidence type="ECO:0000313" key="2">
    <source>
        <dbReference type="Proteomes" id="UP000237983"/>
    </source>
</evidence>
<dbReference type="OrthoDB" id="4793449at2"/>
<dbReference type="EMBL" id="PVTL01000006">
    <property type="protein sequence ID" value="PRY67526.1"/>
    <property type="molecule type" value="Genomic_DNA"/>
</dbReference>
<dbReference type="Proteomes" id="UP000237983">
    <property type="component" value="Unassembled WGS sequence"/>
</dbReference>
<dbReference type="AlphaFoldDB" id="A0A2T0VBE5"/>
<gene>
    <name evidence="1" type="ORF">B0I08_106133</name>
</gene>
<dbReference type="InterPro" id="IPR011990">
    <property type="entry name" value="TPR-like_helical_dom_sf"/>
</dbReference>
<evidence type="ECO:0008006" key="3">
    <source>
        <dbReference type="Google" id="ProtNLM"/>
    </source>
</evidence>
<evidence type="ECO:0000313" key="1">
    <source>
        <dbReference type="EMBL" id="PRY67526.1"/>
    </source>
</evidence>
<sequence>MSIILGYDPTTLRERVDLAAATRRLDELGDQRSLSAITERAALLRLVGRLDEAWDSSNEALRLARFAGERTQITRARVRRAVVQQYQGRLVDALRELSDCVDEARTHGWTSVEAYALQHRGRVFFDQQDYSSALLDFRTSLLLRKKINSSTEQIEAVTIAIAVAETFVDGAAS</sequence>
<proteinExistence type="predicted"/>
<name>A0A2T0VBE5_9MICO</name>
<dbReference type="RefSeq" id="WP_106213180.1">
    <property type="nucleotide sequence ID" value="NZ_PVTL01000006.1"/>
</dbReference>